<name>A0A7C2K1Y0_9PLAN</name>
<dbReference type="InterPro" id="IPR011078">
    <property type="entry name" value="PyrdxlP_homeostasis"/>
</dbReference>
<comment type="similarity">
    <text evidence="2 4">Belongs to the pyridoxal phosphate-binding protein YggS/PROSC family.</text>
</comment>
<dbReference type="FunFam" id="3.20.20.10:FF:000018">
    <property type="entry name" value="Pyridoxal phosphate homeostasis protein"/>
    <property type="match status" value="1"/>
</dbReference>
<comment type="function">
    <text evidence="2">Pyridoxal 5'-phosphate (PLP)-binding protein, which is involved in PLP homeostasis.</text>
</comment>
<evidence type="ECO:0000256" key="1">
    <source>
        <dbReference type="ARBA" id="ARBA00022898"/>
    </source>
</evidence>
<dbReference type="NCBIfam" id="TIGR00044">
    <property type="entry name" value="YggS family pyridoxal phosphate-dependent enzyme"/>
    <property type="match status" value="1"/>
</dbReference>
<dbReference type="SUPFAM" id="SSF51419">
    <property type="entry name" value="PLP-binding barrel"/>
    <property type="match status" value="1"/>
</dbReference>
<dbReference type="PIRSF" id="PIRSF004848">
    <property type="entry name" value="YBL036c_PLPDEIII"/>
    <property type="match status" value="1"/>
</dbReference>
<protein>
    <recommendedName>
        <fullName evidence="2">Pyridoxal phosphate homeostasis protein</fullName>
        <shortName evidence="2">PLP homeostasis protein</shortName>
    </recommendedName>
</protein>
<dbReference type="Pfam" id="PF01168">
    <property type="entry name" value="Ala_racemase_N"/>
    <property type="match status" value="1"/>
</dbReference>
<dbReference type="HAMAP" id="MF_02087">
    <property type="entry name" value="PLP_homeostasis"/>
    <property type="match status" value="1"/>
</dbReference>
<evidence type="ECO:0000256" key="4">
    <source>
        <dbReference type="RuleBase" id="RU004514"/>
    </source>
</evidence>
<accession>A0A7C2K1Y0</accession>
<evidence type="ECO:0000256" key="3">
    <source>
        <dbReference type="PIRSR" id="PIRSR004848-1"/>
    </source>
</evidence>
<evidence type="ECO:0000256" key="2">
    <source>
        <dbReference type="HAMAP-Rule" id="MF_02087"/>
    </source>
</evidence>
<dbReference type="InterPro" id="IPR029066">
    <property type="entry name" value="PLP-binding_barrel"/>
</dbReference>
<dbReference type="PANTHER" id="PTHR10146:SF14">
    <property type="entry name" value="PYRIDOXAL PHOSPHATE HOMEOSTASIS PROTEIN"/>
    <property type="match status" value="1"/>
</dbReference>
<comment type="cofactor">
    <cofactor evidence="3">
        <name>pyridoxal 5'-phosphate</name>
        <dbReference type="ChEBI" id="CHEBI:597326"/>
    </cofactor>
</comment>
<proteinExistence type="inferred from homology"/>
<reference evidence="6" key="1">
    <citation type="journal article" date="2020" name="mSystems">
        <title>Genome- and Community-Level Interaction Insights into Carbon Utilization and Element Cycling Functions of Hydrothermarchaeota in Hydrothermal Sediment.</title>
        <authorList>
            <person name="Zhou Z."/>
            <person name="Liu Y."/>
            <person name="Xu W."/>
            <person name="Pan J."/>
            <person name="Luo Z.H."/>
            <person name="Li M."/>
        </authorList>
    </citation>
    <scope>NUCLEOTIDE SEQUENCE [LARGE SCALE GENOMIC DNA]</scope>
    <source>
        <strain evidence="6">SpSt-339</strain>
    </source>
</reference>
<keyword evidence="1 2" id="KW-0663">Pyridoxal phosphate</keyword>
<gene>
    <name evidence="6" type="ORF">ENQ76_11820</name>
</gene>
<dbReference type="AlphaFoldDB" id="A0A7C2K1Y0"/>
<dbReference type="CDD" id="cd00635">
    <property type="entry name" value="PLPDE_III_YBL036c_like"/>
    <property type="match status" value="1"/>
</dbReference>
<evidence type="ECO:0000259" key="5">
    <source>
        <dbReference type="Pfam" id="PF01168"/>
    </source>
</evidence>
<evidence type="ECO:0000313" key="6">
    <source>
        <dbReference type="EMBL" id="HEN16141.1"/>
    </source>
</evidence>
<dbReference type="InterPro" id="IPR001608">
    <property type="entry name" value="Ala_racemase_N"/>
</dbReference>
<dbReference type="PANTHER" id="PTHR10146">
    <property type="entry name" value="PROLINE SYNTHETASE CO-TRANSCRIBED BACTERIAL HOMOLOG PROTEIN"/>
    <property type="match status" value="1"/>
</dbReference>
<feature type="domain" description="Alanine racemase N-terminal" evidence="5">
    <location>
        <begin position="33"/>
        <end position="229"/>
    </location>
</feature>
<dbReference type="Gene3D" id="3.20.20.10">
    <property type="entry name" value="Alanine racemase"/>
    <property type="match status" value="1"/>
</dbReference>
<sequence length="234" mass="25560">MSAALLDTLRRHLAAVQQGIATACVQAGRPTDSVQLVAVSKYAELEAVRGLYELGHRDFGESRPQQLVERARQLPADIRWHLIGHLQRNKVALVLPYVTLIHSVDSQRLLEQIDRDAAKLNLSPRVLLEVNVSGEASKDGFAPDELRTAWPQLLTYPHVQIMGLMTMAPLLDDPQAARPFFARLRELRDELATADHPLPTLSMGMSGDYAAAIAEGATVVRIGSAVFGDEAATA</sequence>
<comment type="caution">
    <text evidence="6">The sequence shown here is derived from an EMBL/GenBank/DDBJ whole genome shotgun (WGS) entry which is preliminary data.</text>
</comment>
<feature type="modified residue" description="N6-(pyridoxal phosphate)lysine" evidence="2 3">
    <location>
        <position position="41"/>
    </location>
</feature>
<dbReference type="GO" id="GO:0030170">
    <property type="term" value="F:pyridoxal phosphate binding"/>
    <property type="evidence" value="ECO:0007669"/>
    <property type="project" value="UniProtKB-UniRule"/>
</dbReference>
<organism evidence="6">
    <name type="scientific">Schlesneria paludicola</name>
    <dbReference type="NCBI Taxonomy" id="360056"/>
    <lineage>
        <taxon>Bacteria</taxon>
        <taxon>Pseudomonadati</taxon>
        <taxon>Planctomycetota</taxon>
        <taxon>Planctomycetia</taxon>
        <taxon>Planctomycetales</taxon>
        <taxon>Planctomycetaceae</taxon>
        <taxon>Schlesneria</taxon>
    </lineage>
</organism>
<dbReference type="EMBL" id="DSOK01000330">
    <property type="protein sequence ID" value="HEN16141.1"/>
    <property type="molecule type" value="Genomic_DNA"/>
</dbReference>